<keyword evidence="2" id="KW-1133">Transmembrane helix</keyword>
<feature type="compositionally biased region" description="Basic and acidic residues" evidence="1">
    <location>
        <begin position="140"/>
        <end position="152"/>
    </location>
</feature>
<feature type="region of interest" description="Disordered" evidence="1">
    <location>
        <begin position="234"/>
        <end position="258"/>
    </location>
</feature>
<reference evidence="3 4" key="1">
    <citation type="submission" date="2020-08" db="EMBL/GenBank/DDBJ databases">
        <title>Plant Genome Project.</title>
        <authorList>
            <person name="Zhang R.-G."/>
        </authorList>
    </citation>
    <scope>NUCLEOTIDE SEQUENCE [LARGE SCALE GENOMIC DNA]</scope>
    <source>
        <tissue evidence="3">Rhizome</tissue>
    </source>
</reference>
<feature type="compositionally biased region" description="Basic and acidic residues" evidence="1">
    <location>
        <begin position="176"/>
        <end position="186"/>
    </location>
</feature>
<keyword evidence="4" id="KW-1185">Reference proteome</keyword>
<comment type="caution">
    <text evidence="3">The sequence shown here is derived from an EMBL/GenBank/DDBJ whole genome shotgun (WGS) entry which is preliminary data.</text>
</comment>
<evidence type="ECO:0000313" key="3">
    <source>
        <dbReference type="EMBL" id="KAG6477154.1"/>
    </source>
</evidence>
<dbReference type="PANTHER" id="PTHR34964">
    <property type="entry name" value="MEMBRANE LIPOPROTEIN-RELATED"/>
    <property type="match status" value="1"/>
</dbReference>
<dbReference type="EMBL" id="JACMSC010000018">
    <property type="protein sequence ID" value="KAG6477154.1"/>
    <property type="molecule type" value="Genomic_DNA"/>
</dbReference>
<organism evidence="3 4">
    <name type="scientific">Zingiber officinale</name>
    <name type="common">Ginger</name>
    <name type="synonym">Amomum zingiber</name>
    <dbReference type="NCBI Taxonomy" id="94328"/>
    <lineage>
        <taxon>Eukaryota</taxon>
        <taxon>Viridiplantae</taxon>
        <taxon>Streptophyta</taxon>
        <taxon>Embryophyta</taxon>
        <taxon>Tracheophyta</taxon>
        <taxon>Spermatophyta</taxon>
        <taxon>Magnoliopsida</taxon>
        <taxon>Liliopsida</taxon>
        <taxon>Zingiberales</taxon>
        <taxon>Zingiberaceae</taxon>
        <taxon>Zingiber</taxon>
    </lineage>
</organism>
<evidence type="ECO:0000256" key="1">
    <source>
        <dbReference type="SAM" id="MobiDB-lite"/>
    </source>
</evidence>
<evidence type="ECO:0000313" key="4">
    <source>
        <dbReference type="Proteomes" id="UP000734854"/>
    </source>
</evidence>
<proteinExistence type="predicted"/>
<gene>
    <name evidence="3" type="ORF">ZIOFF_066406</name>
</gene>
<sequence>MPPPEEEGGAARRCCVWLVSCCFLMVLLAGGVLLALYIVLPESPDTASFPVAGVVLVAIPWLFWLVTCTYRCTKVCDVERPLVRAATVAPASGNKVTIAGGDDSFHYMLCSVTGSSVNQSIAALKGPVDLQVGHDSGNGADDRCDGDHERRQAQHLQAHPPRAPPPDPILCHVHLHREVNRQRPEAGRPSSPTTSLKNGSERQWQRYFPRDEAGVWPRSGRPLLHEGEQRLAEDLASTDEVDDDGSVGDVEEPKGVEAEVGEEVAGHLVAKGRVAHAAAQHVEEHCRDDGVLDFYEDEREEVGEGNVAEGLEVVPHLLGQRECEMTPMLIPVRQPLPLFQCKERLRIRWWTDDLGNALADGRVGEGQDGG</sequence>
<feature type="region of interest" description="Disordered" evidence="1">
    <location>
        <begin position="132"/>
        <end position="204"/>
    </location>
</feature>
<accession>A0A8J5EYN0</accession>
<protein>
    <submittedName>
        <fullName evidence="3">Uncharacterized protein</fullName>
    </submittedName>
</protein>
<name>A0A8J5EYN0_ZINOF</name>
<dbReference type="PANTHER" id="PTHR34964:SF1">
    <property type="entry name" value="MEMBRANE LIPOPROTEIN"/>
    <property type="match status" value="1"/>
</dbReference>
<keyword evidence="2" id="KW-0472">Membrane</keyword>
<feature type="compositionally biased region" description="Acidic residues" evidence="1">
    <location>
        <begin position="236"/>
        <end position="250"/>
    </location>
</feature>
<evidence type="ECO:0000256" key="2">
    <source>
        <dbReference type="SAM" id="Phobius"/>
    </source>
</evidence>
<feature type="transmembrane region" description="Helical" evidence="2">
    <location>
        <begin position="47"/>
        <end position="66"/>
    </location>
</feature>
<keyword evidence="2" id="KW-0812">Transmembrane</keyword>
<dbReference type="Proteomes" id="UP000734854">
    <property type="component" value="Unassembled WGS sequence"/>
</dbReference>
<dbReference type="AlphaFoldDB" id="A0A8J5EYN0"/>
<feature type="transmembrane region" description="Helical" evidence="2">
    <location>
        <begin position="16"/>
        <end position="40"/>
    </location>
</feature>